<dbReference type="InterPro" id="IPR000407">
    <property type="entry name" value="GDA1_CD39_NTPase"/>
</dbReference>
<keyword evidence="5" id="KW-1185">Reference proteome</keyword>
<dbReference type="Proteomes" id="UP000006755">
    <property type="component" value="Unassembled WGS sequence"/>
</dbReference>
<dbReference type="EMBL" id="AMRI01000024">
    <property type="protein sequence ID" value="EKE69473.1"/>
    <property type="molecule type" value="Genomic_DNA"/>
</dbReference>
<dbReference type="STRING" id="745411.B3C1_15217"/>
<evidence type="ECO:0000313" key="4">
    <source>
        <dbReference type="EMBL" id="EKE69473.1"/>
    </source>
</evidence>
<gene>
    <name evidence="4" type="ORF">B3C1_15217</name>
</gene>
<evidence type="ECO:0000256" key="1">
    <source>
        <dbReference type="ARBA" id="ARBA00022801"/>
    </source>
</evidence>
<proteinExistence type="predicted"/>
<keyword evidence="3" id="KW-0732">Signal</keyword>
<feature type="region of interest" description="Disordered" evidence="2">
    <location>
        <begin position="385"/>
        <end position="408"/>
    </location>
</feature>
<feature type="chain" id="PRO_5003858949" evidence="3">
    <location>
        <begin position="21"/>
        <end position="408"/>
    </location>
</feature>
<feature type="signal peptide" evidence="3">
    <location>
        <begin position="1"/>
        <end position="20"/>
    </location>
</feature>
<feature type="compositionally biased region" description="Low complexity" evidence="2">
    <location>
        <begin position="395"/>
        <end position="408"/>
    </location>
</feature>
<dbReference type="AlphaFoldDB" id="K2J2Y6"/>
<dbReference type="GO" id="GO:0009134">
    <property type="term" value="P:nucleoside diphosphate catabolic process"/>
    <property type="evidence" value="ECO:0007669"/>
    <property type="project" value="TreeGrafter"/>
</dbReference>
<protein>
    <submittedName>
        <fullName evidence="4">Nucleoside phosphatase GDA1/CD39</fullName>
    </submittedName>
</protein>
<dbReference type="GO" id="GO:0045134">
    <property type="term" value="F:UDP phosphatase activity"/>
    <property type="evidence" value="ECO:0007669"/>
    <property type="project" value="TreeGrafter"/>
</dbReference>
<dbReference type="RefSeq" id="WP_008485915.1">
    <property type="nucleotide sequence ID" value="NZ_AMRI01000024.1"/>
</dbReference>
<dbReference type="GO" id="GO:0004382">
    <property type="term" value="F:GDP phosphatase activity"/>
    <property type="evidence" value="ECO:0007669"/>
    <property type="project" value="TreeGrafter"/>
</dbReference>
<evidence type="ECO:0000256" key="3">
    <source>
        <dbReference type="SAM" id="SignalP"/>
    </source>
</evidence>
<keyword evidence="1" id="KW-0378">Hydrolase</keyword>
<name>K2J2Y6_9GAMM</name>
<comment type="caution">
    <text evidence="4">The sequence shown here is derived from an EMBL/GenBank/DDBJ whole genome shotgun (WGS) entry which is preliminary data.</text>
</comment>
<dbReference type="Gene3D" id="3.30.420.40">
    <property type="match status" value="1"/>
</dbReference>
<dbReference type="GO" id="GO:0016020">
    <property type="term" value="C:membrane"/>
    <property type="evidence" value="ECO:0007669"/>
    <property type="project" value="TreeGrafter"/>
</dbReference>
<dbReference type="eggNOG" id="COG5371">
    <property type="taxonomic scope" value="Bacteria"/>
</dbReference>
<dbReference type="Pfam" id="PF01150">
    <property type="entry name" value="GDA1_CD39"/>
    <property type="match status" value="1"/>
</dbReference>
<reference evidence="4 5" key="1">
    <citation type="journal article" date="2012" name="J. Bacteriol.">
        <title>Genome Sequence of Gallaecimonas xiamenensis Type Strain 3-C-1.</title>
        <authorList>
            <person name="Lai Q."/>
            <person name="Wang L."/>
            <person name="Wang W."/>
            <person name="Shao Z."/>
        </authorList>
    </citation>
    <scope>NUCLEOTIDE SEQUENCE [LARGE SCALE GENOMIC DNA]</scope>
    <source>
        <strain evidence="4 5">3-C-1</strain>
    </source>
</reference>
<dbReference type="PANTHER" id="PTHR11782">
    <property type="entry name" value="ADENOSINE/GUANOSINE DIPHOSPHATASE"/>
    <property type="match status" value="1"/>
</dbReference>
<evidence type="ECO:0000256" key="2">
    <source>
        <dbReference type="SAM" id="MobiDB-lite"/>
    </source>
</evidence>
<sequence length="408" mass="43903">MGWIRGLVALLLGLAWAVQAADKPACRAVFDAGSSGTRLFLYVQQEGGWQPWPGAKLGALADPVRQHQGPKAMAALAADLANSLEALRQDGPTNSEGQPRWQGFDWQQACRLQSVSVLATAGMRLAEQQDPVASVALWQEVQQALAGLLGPAVAIDARTLTGFEEGFYAWLAARARLGRSDMGIVEMGGASSQVAFPCPACDRADDAVQQVRLEGQTLDFYSYSFLGLGQDEAPKVLGVPHACRYGAGVKDPNWQLGQCQAQLPLTLGRALKDPYNFQGQGQGGYRQVPTEKAGVKDWLLTGAFQYNTPDQLDSCCLNQGQCYQPSTACFRVAYLPLYLDSLGVDPHSPDLDVSWTLGAVLCRNEQCLAPSKPPCRWRKAGCLAPSVGDGRPEGRPGQQPGGVQHRQH</sequence>
<accession>K2J2Y6</accession>
<dbReference type="GO" id="GO:0017111">
    <property type="term" value="F:ribonucleoside triphosphate phosphatase activity"/>
    <property type="evidence" value="ECO:0007669"/>
    <property type="project" value="TreeGrafter"/>
</dbReference>
<dbReference type="PANTHER" id="PTHR11782:SF83">
    <property type="entry name" value="GUANOSINE-DIPHOSPHATASE"/>
    <property type="match status" value="1"/>
</dbReference>
<organism evidence="4 5">
    <name type="scientific">Gallaecimonas xiamenensis 3-C-1</name>
    <dbReference type="NCBI Taxonomy" id="745411"/>
    <lineage>
        <taxon>Bacteria</taxon>
        <taxon>Pseudomonadati</taxon>
        <taxon>Pseudomonadota</taxon>
        <taxon>Gammaproteobacteria</taxon>
        <taxon>Enterobacterales</taxon>
        <taxon>Gallaecimonadaceae</taxon>
        <taxon>Gallaecimonas</taxon>
    </lineage>
</organism>
<dbReference type="Gene3D" id="3.30.420.150">
    <property type="entry name" value="Exopolyphosphatase. Domain 2"/>
    <property type="match status" value="1"/>
</dbReference>
<evidence type="ECO:0000313" key="5">
    <source>
        <dbReference type="Proteomes" id="UP000006755"/>
    </source>
</evidence>